<evidence type="ECO:0000259" key="6">
    <source>
        <dbReference type="SMART" id="SM01350"/>
    </source>
</evidence>
<dbReference type="FunFam" id="3.40.50.720:FF:000007">
    <property type="entry name" value="6-phosphogluconate dehydrogenase, decarboxylating"/>
    <property type="match status" value="1"/>
</dbReference>
<dbReference type="Gene3D" id="1.10.1040.10">
    <property type="entry name" value="N-(1-d-carboxylethyl)-l-norvaline Dehydrogenase, domain 2"/>
    <property type="match status" value="1"/>
</dbReference>
<dbReference type="Pfam" id="PF03446">
    <property type="entry name" value="NAD_binding_2"/>
    <property type="match status" value="1"/>
</dbReference>
<sequence length="248" mass="27075">MKFQIGLVGLGVMGRNLALNMERNGFSVCAFDIDEQQRQKAQEAFSNKKMSVVTSFNDLLFALERPRKIMMMVPAGKAVDAVIDALSPLLQSGDLLIDGGNSYFLDTERRYKQLKGKGILYIGTGVSGGEEGALHGPSLMPGGNPQAWPLIEDLFSAIAAKTEDGAPCATWIGEGGAGHFVKMVHNGIEYGDMQMICESYFLMKQLLQMPAQEMSAVFQKWNQGELDSYLIQITADILSKTNPETGQP</sequence>
<evidence type="ECO:0000256" key="5">
    <source>
        <dbReference type="PIRSR" id="PIRSR000103-1"/>
    </source>
</evidence>
<protein>
    <submittedName>
        <fullName evidence="7">NADP-dependent phosphogluconate dehydrogenase</fullName>
    </submittedName>
</protein>
<dbReference type="InterPro" id="IPR006115">
    <property type="entry name" value="6PGDH_NADP-bd"/>
</dbReference>
<dbReference type="InterPro" id="IPR008927">
    <property type="entry name" value="6-PGluconate_DH-like_C_sf"/>
</dbReference>
<keyword evidence="3" id="KW-0560">Oxidoreductase</keyword>
<gene>
    <name evidence="7" type="ORF">ENL21_05505</name>
</gene>
<dbReference type="InterPro" id="IPR036291">
    <property type="entry name" value="NAD(P)-bd_dom_sf"/>
</dbReference>
<dbReference type="Proteomes" id="UP000886111">
    <property type="component" value="Unassembled WGS sequence"/>
</dbReference>
<dbReference type="InterPro" id="IPR013328">
    <property type="entry name" value="6PGD_dom2"/>
</dbReference>
<dbReference type="PANTHER" id="PTHR11811">
    <property type="entry name" value="6-PHOSPHOGLUCONATE DEHYDROGENASE"/>
    <property type="match status" value="1"/>
</dbReference>
<comment type="caution">
    <text evidence="7">The sequence shown here is derived from an EMBL/GenBank/DDBJ whole genome shotgun (WGS) entry which is preliminary data.</text>
</comment>
<dbReference type="GO" id="GO:0050661">
    <property type="term" value="F:NADP binding"/>
    <property type="evidence" value="ECO:0007669"/>
    <property type="project" value="InterPro"/>
</dbReference>
<dbReference type="InterPro" id="IPR006183">
    <property type="entry name" value="Pgluconate_DH"/>
</dbReference>
<reference evidence="7" key="1">
    <citation type="journal article" date="2020" name="mSystems">
        <title>Genome- and Community-Level Interaction Insights into Carbon Utilization and Element Cycling Functions of Hydrothermarchaeota in Hydrothermal Sediment.</title>
        <authorList>
            <person name="Zhou Z."/>
            <person name="Liu Y."/>
            <person name="Xu W."/>
            <person name="Pan J."/>
            <person name="Luo Z.H."/>
            <person name="Li M."/>
        </authorList>
    </citation>
    <scope>NUCLEOTIDE SEQUENCE [LARGE SCALE GENOMIC DNA]</scope>
    <source>
        <strain evidence="7">HyVt-76</strain>
    </source>
</reference>
<evidence type="ECO:0000256" key="4">
    <source>
        <dbReference type="ARBA" id="ARBA00023064"/>
    </source>
</evidence>
<feature type="active site" evidence="5">
    <location>
        <position position="182"/>
    </location>
</feature>
<accession>A0A7V5H671</accession>
<evidence type="ECO:0000256" key="1">
    <source>
        <dbReference type="ARBA" id="ARBA00004959"/>
    </source>
</evidence>
<evidence type="ECO:0000256" key="3">
    <source>
        <dbReference type="ARBA" id="ARBA00023002"/>
    </source>
</evidence>
<evidence type="ECO:0000313" key="7">
    <source>
        <dbReference type="EMBL" id="HHE55218.1"/>
    </source>
</evidence>
<proteinExistence type="inferred from homology"/>
<evidence type="ECO:0000256" key="2">
    <source>
        <dbReference type="ARBA" id="ARBA00008419"/>
    </source>
</evidence>
<dbReference type="Gene3D" id="3.40.50.720">
    <property type="entry name" value="NAD(P)-binding Rossmann-like Domain"/>
    <property type="match status" value="1"/>
</dbReference>
<dbReference type="GO" id="GO:0019521">
    <property type="term" value="P:D-gluconate metabolic process"/>
    <property type="evidence" value="ECO:0007669"/>
    <property type="project" value="UniProtKB-KW"/>
</dbReference>
<feature type="non-terminal residue" evidence="7">
    <location>
        <position position="248"/>
    </location>
</feature>
<dbReference type="PIRSF" id="PIRSF000103">
    <property type="entry name" value="HIBADH"/>
    <property type="match status" value="1"/>
</dbReference>
<dbReference type="GO" id="GO:0006098">
    <property type="term" value="P:pentose-phosphate shunt"/>
    <property type="evidence" value="ECO:0007669"/>
    <property type="project" value="InterPro"/>
</dbReference>
<dbReference type="EMBL" id="DRTD01000402">
    <property type="protein sequence ID" value="HHE55218.1"/>
    <property type="molecule type" value="Genomic_DNA"/>
</dbReference>
<keyword evidence="4" id="KW-0311">Gluconate utilization</keyword>
<dbReference type="Pfam" id="PF00393">
    <property type="entry name" value="6PGD"/>
    <property type="match status" value="1"/>
</dbReference>
<dbReference type="GO" id="GO:0004616">
    <property type="term" value="F:phosphogluconate dehydrogenase (decarboxylating) activity"/>
    <property type="evidence" value="ECO:0007669"/>
    <property type="project" value="InterPro"/>
</dbReference>
<dbReference type="SUPFAM" id="SSF51735">
    <property type="entry name" value="NAD(P)-binding Rossmann-fold domains"/>
    <property type="match status" value="1"/>
</dbReference>
<dbReference type="PRINTS" id="PR00076">
    <property type="entry name" value="6PGDHDRGNASE"/>
</dbReference>
<feature type="domain" description="6-phosphogluconate dehydrogenase C-terminal" evidence="6">
    <location>
        <begin position="178"/>
        <end position="248"/>
    </location>
</feature>
<dbReference type="SMART" id="SM01350">
    <property type="entry name" value="6PGD"/>
    <property type="match status" value="1"/>
</dbReference>
<comment type="pathway">
    <text evidence="1">Carbohydrate degradation; pentose phosphate pathway.</text>
</comment>
<dbReference type="InterPro" id="IPR006114">
    <property type="entry name" value="6PGDH_C"/>
</dbReference>
<comment type="similarity">
    <text evidence="2">Belongs to the 6-phosphogluconate dehydrogenase family.</text>
</comment>
<dbReference type="SUPFAM" id="SSF48179">
    <property type="entry name" value="6-phosphogluconate dehydrogenase C-terminal domain-like"/>
    <property type="match status" value="1"/>
</dbReference>
<name>A0A7V5H671_CALAY</name>
<dbReference type="AlphaFoldDB" id="A0A7V5H671"/>
<dbReference type="InterPro" id="IPR015815">
    <property type="entry name" value="HIBADH-related"/>
</dbReference>
<organism evidence="7">
    <name type="scientific">Caldithrix abyssi</name>
    <dbReference type="NCBI Taxonomy" id="187145"/>
    <lineage>
        <taxon>Bacteria</taxon>
        <taxon>Pseudomonadati</taxon>
        <taxon>Calditrichota</taxon>
        <taxon>Calditrichia</taxon>
        <taxon>Calditrichales</taxon>
        <taxon>Calditrichaceae</taxon>
        <taxon>Caldithrix</taxon>
    </lineage>
</organism>